<feature type="compositionally biased region" description="Basic and acidic residues" evidence="4">
    <location>
        <begin position="10"/>
        <end position="20"/>
    </location>
</feature>
<evidence type="ECO:0000256" key="4">
    <source>
        <dbReference type="SAM" id="MobiDB-lite"/>
    </source>
</evidence>
<dbReference type="EMBL" id="PJCJ01000002">
    <property type="protein sequence ID" value="PLV16277.1"/>
    <property type="molecule type" value="Genomic_DNA"/>
</dbReference>
<feature type="domain" description="Oligopeptide/dipeptide ABC transporter C-terminal" evidence="5">
    <location>
        <begin position="23"/>
        <end position="56"/>
    </location>
</feature>
<comment type="caution">
    <text evidence="6">The sequence shown here is derived from an EMBL/GenBank/DDBJ whole genome shotgun (WGS) entry which is preliminary data.</text>
</comment>
<organism evidence="6 7">
    <name type="scientific">Pseudomonas plecoglossicida</name>
    <dbReference type="NCBI Taxonomy" id="70775"/>
    <lineage>
        <taxon>Bacteria</taxon>
        <taxon>Pseudomonadati</taxon>
        <taxon>Pseudomonadota</taxon>
        <taxon>Gammaproteobacteria</taxon>
        <taxon>Pseudomonadales</taxon>
        <taxon>Pseudomonadaceae</taxon>
        <taxon>Pseudomonas</taxon>
    </lineage>
</organism>
<keyword evidence="3" id="KW-0067">ATP-binding</keyword>
<gene>
    <name evidence="6" type="ORF">CXG47_05260</name>
</gene>
<dbReference type="NCBIfam" id="TIGR01727">
    <property type="entry name" value="oligo_HPY"/>
    <property type="match status" value="1"/>
</dbReference>
<evidence type="ECO:0000313" key="7">
    <source>
        <dbReference type="Proteomes" id="UP000234744"/>
    </source>
</evidence>
<keyword evidence="7" id="KW-1185">Reference proteome</keyword>
<evidence type="ECO:0000256" key="2">
    <source>
        <dbReference type="ARBA" id="ARBA00022741"/>
    </source>
</evidence>
<dbReference type="InterPro" id="IPR027417">
    <property type="entry name" value="P-loop_NTPase"/>
</dbReference>
<sequence length="80" mass="9172">MGRKAAPKISMHEEPDQDNHRNRHRPAEIGPKIPNPLNTPNGCAFHKRCPYATERCAKKVPALRRVSTRQVACHYVEQFL</sequence>
<dbReference type="Proteomes" id="UP000234744">
    <property type="component" value="Unassembled WGS sequence"/>
</dbReference>
<feature type="region of interest" description="Disordered" evidence="4">
    <location>
        <begin position="1"/>
        <end position="39"/>
    </location>
</feature>
<keyword evidence="2" id="KW-0547">Nucleotide-binding</keyword>
<protein>
    <recommendedName>
        <fullName evidence="5">Oligopeptide/dipeptide ABC transporter C-terminal domain-containing protein</fullName>
    </recommendedName>
</protein>
<dbReference type="Pfam" id="PF08352">
    <property type="entry name" value="oligo_HPY"/>
    <property type="match status" value="1"/>
</dbReference>
<dbReference type="Gene3D" id="3.40.50.300">
    <property type="entry name" value="P-loop containing nucleotide triphosphate hydrolases"/>
    <property type="match status" value="1"/>
</dbReference>
<reference evidence="6 7" key="1">
    <citation type="submission" date="2017-12" db="EMBL/GenBank/DDBJ databases">
        <title>Detection of the carbapenemase gene blaVIM-5 in members of the Pseudomonas putida group isolated from polluted Nigerian wetlands.</title>
        <authorList>
            <person name="Adelowo O."/>
            <person name="Vollmers J."/>
            <person name="Maeusezahl I."/>
            <person name="Kaster A.-K."/>
            <person name="Mueller J.A."/>
        </authorList>
    </citation>
    <scope>NUCLEOTIDE SEQUENCE [LARGE SCALE GENOMIC DNA]</scope>
    <source>
        <strain evidence="6 7">MR69</strain>
    </source>
</reference>
<name>A0ABX4U5S4_PSEDL</name>
<evidence type="ECO:0000259" key="5">
    <source>
        <dbReference type="Pfam" id="PF08352"/>
    </source>
</evidence>
<evidence type="ECO:0000256" key="1">
    <source>
        <dbReference type="ARBA" id="ARBA00022448"/>
    </source>
</evidence>
<dbReference type="InterPro" id="IPR013563">
    <property type="entry name" value="Oligopep_ABC_C"/>
</dbReference>
<evidence type="ECO:0000256" key="3">
    <source>
        <dbReference type="ARBA" id="ARBA00022840"/>
    </source>
</evidence>
<proteinExistence type="predicted"/>
<evidence type="ECO:0000313" key="6">
    <source>
        <dbReference type="EMBL" id="PLV16277.1"/>
    </source>
</evidence>
<accession>A0ABX4U5S4</accession>
<keyword evidence="1" id="KW-0813">Transport</keyword>